<dbReference type="AlphaFoldDB" id="G3G009"/>
<dbReference type="BRENDA" id="1.3.99.40">
    <property type="organism ID" value="15647"/>
</dbReference>
<dbReference type="PANTHER" id="PTHR42923">
    <property type="entry name" value="PROTOPORPHYRINOGEN OXIDASE"/>
    <property type="match status" value="1"/>
</dbReference>
<dbReference type="SUPFAM" id="SSF50022">
    <property type="entry name" value="ISP domain"/>
    <property type="match status" value="1"/>
</dbReference>
<evidence type="ECO:0000256" key="1">
    <source>
        <dbReference type="ARBA" id="ARBA00022714"/>
    </source>
</evidence>
<organism evidence="7">
    <name type="scientific">Candidatus Thiodictyon syntrophicum str. Cad16</name>
    <dbReference type="NCBI Taxonomy" id="572262"/>
    <lineage>
        <taxon>Bacteria</taxon>
        <taxon>Pseudomonadati</taxon>
        <taxon>Pseudomonadota</taxon>
        <taxon>Gammaproteobacteria</taxon>
        <taxon>Chromatiales</taxon>
        <taxon>Chromatiaceae</taxon>
        <taxon>Thiodictyon</taxon>
    </lineage>
</organism>
<keyword evidence="3" id="KW-0408">Iron</keyword>
<keyword evidence="1" id="KW-0001">2Fe-2S</keyword>
<dbReference type="Pfam" id="PF13450">
    <property type="entry name" value="NAD_binding_8"/>
    <property type="match status" value="1"/>
</dbReference>
<dbReference type="EMBL" id="JN206680">
    <property type="protein sequence ID" value="AEO72326.1"/>
    <property type="molecule type" value="Genomic_DNA"/>
</dbReference>
<accession>G3G009</accession>
<evidence type="ECO:0000256" key="2">
    <source>
        <dbReference type="ARBA" id="ARBA00022723"/>
    </source>
</evidence>
<evidence type="ECO:0000256" key="5">
    <source>
        <dbReference type="ARBA" id="ARBA00023157"/>
    </source>
</evidence>
<dbReference type="CDD" id="cd03467">
    <property type="entry name" value="Rieske"/>
    <property type="match status" value="1"/>
</dbReference>
<dbReference type="PROSITE" id="PS51296">
    <property type="entry name" value="RIESKE"/>
    <property type="match status" value="1"/>
</dbReference>
<keyword evidence="5" id="KW-1015">Disulfide bond</keyword>
<dbReference type="PANTHER" id="PTHR42923:SF43">
    <property type="entry name" value="AMINE OXIDASE"/>
    <property type="match status" value="1"/>
</dbReference>
<sequence>MKRRIFLRNVGLATLAGTAVGAAGLAAIQPQRTILPFAAADNDALPERPVVAKRVLVVGGGLAGIAAAYELLKRGFAVILVERASQLGGRLTGWEVQVEGETMAMEHGFHGFFNQYYNLKGLLAEAGLLKHLKPVRDYPILFKDKPMESFTNTTTLFPFNLLAVVGQAKSVSLLDFYPPSDALYELMRYQPERTFREFDGVDFKSFCQNINRPMVDTIIEPFAHTSFNQFHQYSTAEGIRFFHFFYLGNPDGMGYDQTIDDAMTSVVTPLKDILIALGGKVLTGMEAERLVETDGRITKLVLRSAGSSPGEAHQVPASAVGADWQPTRSSSGELYFVKRDDRGDYAALSSRCTHMGCPVALDPATGGFACPCHGAKYDRHGLPTAGPAILPLPAVAAELRGDTVHLTAAPLQPATEYAADYFVLACDVPGLKNILAHSEISDQALVSSVARLGVADPYIVWRIWLDRELRPQYVPFYTVSGYRYVDSIAIYSQLQPAYEDWARRRRGAVVELHAYAVEAHNLLPEAEIKRLMRAELDELIPELQGAGVIHDIYMMQENFPRWAPGDHAGRPGVATPFDNLFLAGDFVRLEVPANLMEAATMTGRMAANRVLAAEHLRENPIPAVALVGPLTTGT</sequence>
<reference evidence="7" key="2">
    <citation type="journal article" date="2011" name="J. Biol. Chem.">
        <title>Elucidation of the biosynthetic pathway for Okenone in Thiodictyon sp. CAD16 leads to the discovery of two novel carotene ketolases.</title>
        <authorList>
            <person name="Vogl K."/>
            <person name="Bryant D.A."/>
        </authorList>
    </citation>
    <scope>NUCLEOTIDE SEQUENCE</scope>
    <source>
        <strain evidence="7">Cad16</strain>
    </source>
</reference>
<dbReference type="GO" id="GO:0016020">
    <property type="term" value="C:membrane"/>
    <property type="evidence" value="ECO:0007669"/>
    <property type="project" value="InterPro"/>
</dbReference>
<dbReference type="InterPro" id="IPR036188">
    <property type="entry name" value="FAD/NAD-bd_sf"/>
</dbReference>
<dbReference type="BioCyc" id="MetaCyc:MONOMER-19029"/>
<dbReference type="InterPro" id="IPR050464">
    <property type="entry name" value="Zeta_carotene_desat/Oxidored"/>
</dbReference>
<dbReference type="Gene3D" id="3.50.50.60">
    <property type="entry name" value="FAD/NAD(P)-binding domain"/>
    <property type="match status" value="1"/>
</dbReference>
<dbReference type="Pfam" id="PF01593">
    <property type="entry name" value="Amino_oxidase"/>
    <property type="match status" value="1"/>
</dbReference>
<name>G3G009_9GAMM</name>
<feature type="domain" description="Rieske" evidence="6">
    <location>
        <begin position="324"/>
        <end position="406"/>
    </location>
</feature>
<gene>
    <name evidence="7" type="primary">crtU</name>
</gene>
<protein>
    <submittedName>
        <fullName evidence="7">CrtU</fullName>
    </submittedName>
</protein>
<evidence type="ECO:0000256" key="3">
    <source>
        <dbReference type="ARBA" id="ARBA00023004"/>
    </source>
</evidence>
<proteinExistence type="predicted"/>
<evidence type="ECO:0000259" key="6">
    <source>
        <dbReference type="PROSITE" id="PS51296"/>
    </source>
</evidence>
<dbReference type="GO" id="GO:0051537">
    <property type="term" value="F:2 iron, 2 sulfur cluster binding"/>
    <property type="evidence" value="ECO:0007669"/>
    <property type="project" value="UniProtKB-KW"/>
</dbReference>
<dbReference type="InterPro" id="IPR036922">
    <property type="entry name" value="Rieske_2Fe-2S_sf"/>
</dbReference>
<dbReference type="GO" id="GO:0046872">
    <property type="term" value="F:metal ion binding"/>
    <property type="evidence" value="ECO:0007669"/>
    <property type="project" value="UniProtKB-KW"/>
</dbReference>
<dbReference type="Pfam" id="PF00355">
    <property type="entry name" value="Rieske"/>
    <property type="match status" value="1"/>
</dbReference>
<evidence type="ECO:0000256" key="4">
    <source>
        <dbReference type="ARBA" id="ARBA00023014"/>
    </source>
</evidence>
<evidence type="ECO:0000313" key="7">
    <source>
        <dbReference type="EMBL" id="AEO72326.1"/>
    </source>
</evidence>
<dbReference type="InterPro" id="IPR005805">
    <property type="entry name" value="Rieske_Fe-S_prot_C"/>
</dbReference>
<keyword evidence="2" id="KW-0479">Metal-binding</keyword>
<dbReference type="InterPro" id="IPR002937">
    <property type="entry name" value="Amino_oxidase"/>
</dbReference>
<dbReference type="SUPFAM" id="SSF51905">
    <property type="entry name" value="FAD/NAD(P)-binding domain"/>
    <property type="match status" value="1"/>
</dbReference>
<dbReference type="GO" id="GO:0016491">
    <property type="term" value="F:oxidoreductase activity"/>
    <property type="evidence" value="ECO:0007669"/>
    <property type="project" value="InterPro"/>
</dbReference>
<keyword evidence="4" id="KW-0411">Iron-sulfur</keyword>
<dbReference type="Gene3D" id="2.102.10.10">
    <property type="entry name" value="Rieske [2Fe-2S] iron-sulphur domain"/>
    <property type="match status" value="1"/>
</dbReference>
<dbReference type="InterPro" id="IPR017941">
    <property type="entry name" value="Rieske_2Fe-2S"/>
</dbReference>
<reference evidence="7" key="1">
    <citation type="journal article" date="2011" name="Geobiology">
        <title>Biosynthesis of the biomarker okenone: chi-ring formation.</title>
        <authorList>
            <person name="Vogl K."/>
            <person name="Bryant D.A."/>
        </authorList>
    </citation>
    <scope>NUCLEOTIDE SEQUENCE</scope>
    <source>
        <strain evidence="7">Cad16</strain>
    </source>
</reference>
<dbReference type="PRINTS" id="PR00162">
    <property type="entry name" value="RIESKE"/>
</dbReference>